<reference evidence="1" key="1">
    <citation type="submission" date="2020-07" db="EMBL/GenBank/DDBJ databases">
        <title>Genome sequence and genetic diversity analysis of an under-domesticated orphan crop, white fonio (Digitaria exilis).</title>
        <authorList>
            <person name="Bennetzen J.L."/>
            <person name="Chen S."/>
            <person name="Ma X."/>
            <person name="Wang X."/>
            <person name="Yssel A.E.J."/>
            <person name="Chaluvadi S.R."/>
            <person name="Johnson M."/>
            <person name="Gangashetty P."/>
            <person name="Hamidou F."/>
            <person name="Sanogo M.D."/>
            <person name="Zwaenepoel A."/>
            <person name="Wallace J."/>
            <person name="Van De Peer Y."/>
            <person name="Van Deynze A."/>
        </authorList>
    </citation>
    <scope>NUCLEOTIDE SEQUENCE</scope>
    <source>
        <tissue evidence="1">Leaves</tissue>
    </source>
</reference>
<organism evidence="1 2">
    <name type="scientific">Digitaria exilis</name>
    <dbReference type="NCBI Taxonomy" id="1010633"/>
    <lineage>
        <taxon>Eukaryota</taxon>
        <taxon>Viridiplantae</taxon>
        <taxon>Streptophyta</taxon>
        <taxon>Embryophyta</taxon>
        <taxon>Tracheophyta</taxon>
        <taxon>Spermatophyta</taxon>
        <taxon>Magnoliopsida</taxon>
        <taxon>Liliopsida</taxon>
        <taxon>Poales</taxon>
        <taxon>Poaceae</taxon>
        <taxon>PACMAD clade</taxon>
        <taxon>Panicoideae</taxon>
        <taxon>Panicodae</taxon>
        <taxon>Paniceae</taxon>
        <taxon>Anthephorinae</taxon>
        <taxon>Digitaria</taxon>
    </lineage>
</organism>
<proteinExistence type="predicted"/>
<accession>A0A835AF69</accession>
<evidence type="ECO:0000313" key="2">
    <source>
        <dbReference type="Proteomes" id="UP000636709"/>
    </source>
</evidence>
<keyword evidence="2" id="KW-1185">Reference proteome</keyword>
<dbReference type="OrthoDB" id="682311at2759"/>
<dbReference type="PANTHER" id="PTHR33063:SF16">
    <property type="entry name" value="OS02G0241300 PROTEIN"/>
    <property type="match status" value="1"/>
</dbReference>
<name>A0A835AF69_9POAL</name>
<dbReference type="PANTHER" id="PTHR33063">
    <property type="entry name" value="OS02G0583500 PROTEIN"/>
    <property type="match status" value="1"/>
</dbReference>
<evidence type="ECO:0000313" key="1">
    <source>
        <dbReference type="EMBL" id="KAF8661893.1"/>
    </source>
</evidence>
<dbReference type="AlphaFoldDB" id="A0A835AF69"/>
<protein>
    <submittedName>
        <fullName evidence="1">Uncharacterized protein</fullName>
    </submittedName>
</protein>
<gene>
    <name evidence="1" type="ORF">HU200_056853</name>
</gene>
<dbReference type="Proteomes" id="UP000636709">
    <property type="component" value="Unassembled WGS sequence"/>
</dbReference>
<comment type="caution">
    <text evidence="1">The sequence shown here is derived from an EMBL/GenBank/DDBJ whole genome shotgun (WGS) entry which is preliminary data.</text>
</comment>
<dbReference type="EMBL" id="JACEFO010002392">
    <property type="protein sequence ID" value="KAF8661893.1"/>
    <property type="molecule type" value="Genomic_DNA"/>
</dbReference>
<sequence>MRHMLKKKWFNDVPANKVRTTTPLNSMTDDQWKALVQMWSSPKHMVIY</sequence>